<proteinExistence type="predicted"/>
<organism evidence="1 2">
    <name type="scientific">Cetraspora pellucida</name>
    <dbReference type="NCBI Taxonomy" id="1433469"/>
    <lineage>
        <taxon>Eukaryota</taxon>
        <taxon>Fungi</taxon>
        <taxon>Fungi incertae sedis</taxon>
        <taxon>Mucoromycota</taxon>
        <taxon>Glomeromycotina</taxon>
        <taxon>Glomeromycetes</taxon>
        <taxon>Diversisporales</taxon>
        <taxon>Gigasporaceae</taxon>
        <taxon>Cetraspora</taxon>
    </lineage>
</organism>
<accession>A0ACA9MRE3</accession>
<reference evidence="1" key="1">
    <citation type="submission" date="2021-06" db="EMBL/GenBank/DDBJ databases">
        <authorList>
            <person name="Kallberg Y."/>
            <person name="Tangrot J."/>
            <person name="Rosling A."/>
        </authorList>
    </citation>
    <scope>NUCLEOTIDE SEQUENCE</scope>
    <source>
        <strain evidence="1">28 12/20/2015</strain>
    </source>
</reference>
<evidence type="ECO:0000313" key="1">
    <source>
        <dbReference type="EMBL" id="CAG8609292.1"/>
    </source>
</evidence>
<keyword evidence="2" id="KW-1185">Reference proteome</keyword>
<dbReference type="Proteomes" id="UP000789366">
    <property type="component" value="Unassembled WGS sequence"/>
</dbReference>
<name>A0ACA9MRE3_9GLOM</name>
<sequence length="592" mass="69338">MSAQNIKSYNIYEGSSWCSRCIKSKTNAEFTRLYKDKLQKCALYNLCAEQDRKNKKEKCHREISPDDENIISLSLNNKVLENVNNDKENEDKFIYDVCDLEEIIACKFRDNEEKEDPVKFSAIVEIEKELINDEILSLKFKNKKQNLHNIINALLIPLQEGSGYYWKLRNLYINKKNNQYTAQPAIEHFSCNGAIVIKIDLCDQHATIFMKHEIFHERPTYRDAILSVNAMTWIKQHINQSSQKIEFTNNFNVSEVIINLIFKTNQECFELFAVNANYGGYSIPLAYLYVSTHSVSEEQLSNSNNEVVLPAFMVLDKDSEEVIAVQEAWSQAIVQLCLWHVKHAIEFKEELLKIITRHVLLHLLIPMDINTFLTAEEIQHQSVFENWCLFARAAYSKAMPIARTTIIAESIKACSDIKNAWRRFHYNHDFLLWWDVFKHNWKFATKKEISTENSYHTDIDNWICSCSAFLNNSYLIYNYPLVAFEKSLSRINLNNNPWNNSLKNVEKFQSKLEEMSSTHITNTSIHKCHNVIKNRKIDLKHDMITFEKLVKIINDNIENDRLYKEYRVLVHLLIAEVNSCQEVLNAKTQQTL</sequence>
<dbReference type="EMBL" id="CAJVPW010009820">
    <property type="protein sequence ID" value="CAG8609292.1"/>
    <property type="molecule type" value="Genomic_DNA"/>
</dbReference>
<comment type="caution">
    <text evidence="1">The sequence shown here is derived from an EMBL/GenBank/DDBJ whole genome shotgun (WGS) entry which is preliminary data.</text>
</comment>
<evidence type="ECO:0000313" key="2">
    <source>
        <dbReference type="Proteomes" id="UP000789366"/>
    </source>
</evidence>
<gene>
    <name evidence="1" type="ORF">SPELUC_LOCUS7436</name>
</gene>
<protein>
    <submittedName>
        <fullName evidence="1">13436_t:CDS:1</fullName>
    </submittedName>
</protein>